<reference evidence="4" key="2">
    <citation type="submission" date="2011-02" db="EMBL/GenBank/DDBJ databases">
        <title>The complete genome of Syntrophobotulus glycolicus DSM 8271.</title>
        <authorList>
            <person name="Lucas S."/>
            <person name="Copeland A."/>
            <person name="Lapidus A."/>
            <person name="Bruce D."/>
            <person name="Goodwin L."/>
            <person name="Pitluck S."/>
            <person name="Kyrpides N."/>
            <person name="Mavromatis K."/>
            <person name="Pagani I."/>
            <person name="Ivanova N."/>
            <person name="Mikhailova N."/>
            <person name="Chertkov O."/>
            <person name="Held B."/>
            <person name="Detter J.C."/>
            <person name="Tapia R."/>
            <person name="Han C."/>
            <person name="Land M."/>
            <person name="Hauser L."/>
            <person name="Markowitz V."/>
            <person name="Cheng J.-F."/>
            <person name="Hugenholtz P."/>
            <person name="Woyke T."/>
            <person name="Wu D."/>
            <person name="Spring S."/>
            <person name="Schroeder M."/>
            <person name="Brambilla E."/>
            <person name="Klenk H.-P."/>
            <person name="Eisen J.A."/>
        </authorList>
    </citation>
    <scope>NUCLEOTIDE SEQUENCE [LARGE SCALE GENOMIC DNA]</scope>
    <source>
        <strain evidence="4">DSM 8271 / FlGlyR</strain>
    </source>
</reference>
<name>F0T1C7_SYNGF</name>
<feature type="domain" description="Glycosyltransferase subfamily 4-like N-terminal" evidence="2">
    <location>
        <begin position="14"/>
        <end position="179"/>
    </location>
</feature>
<dbReference type="OrthoDB" id="9802525at2"/>
<dbReference type="InterPro" id="IPR001296">
    <property type="entry name" value="Glyco_trans_1"/>
</dbReference>
<dbReference type="KEGG" id="sgy:Sgly_1973"/>
<keyword evidence="3" id="KW-0808">Transferase</keyword>
<dbReference type="PANTHER" id="PTHR45947">
    <property type="entry name" value="SULFOQUINOVOSYL TRANSFERASE SQD2"/>
    <property type="match status" value="1"/>
</dbReference>
<dbReference type="SUPFAM" id="SSF53756">
    <property type="entry name" value="UDP-Glycosyltransferase/glycogen phosphorylase"/>
    <property type="match status" value="1"/>
</dbReference>
<evidence type="ECO:0000313" key="3">
    <source>
        <dbReference type="EMBL" id="ADY56268.1"/>
    </source>
</evidence>
<dbReference type="GO" id="GO:0016758">
    <property type="term" value="F:hexosyltransferase activity"/>
    <property type="evidence" value="ECO:0007669"/>
    <property type="project" value="TreeGrafter"/>
</dbReference>
<dbReference type="PANTHER" id="PTHR45947:SF3">
    <property type="entry name" value="SULFOQUINOVOSYL TRANSFERASE SQD2"/>
    <property type="match status" value="1"/>
</dbReference>
<dbReference type="STRING" id="645991.Sgly_1973"/>
<dbReference type="Proteomes" id="UP000007488">
    <property type="component" value="Chromosome"/>
</dbReference>
<dbReference type="EMBL" id="CP002547">
    <property type="protein sequence ID" value="ADY56268.1"/>
    <property type="molecule type" value="Genomic_DNA"/>
</dbReference>
<dbReference type="HOGENOM" id="CLU_009583_2_0_9"/>
<dbReference type="InterPro" id="IPR050194">
    <property type="entry name" value="Glycosyltransferase_grp1"/>
</dbReference>
<protein>
    <submittedName>
        <fullName evidence="3">Glycosyl transferase group 1</fullName>
    </submittedName>
</protein>
<sequence>MRIAYFTDTYLPQINGVSNTLKRLGEYLAEKEIKHMVFAPQYEEIERSQVPSPVVRFKSISVPFYPECRLSFPLYANLSRLADQFAPDLVHLTDPLGIGLAGLRYARERGIPIVSSFHTNFDDYLKYYNLEYLENVVWGLFKWFHRFSDLNFCPSIETLKILENKGIKNLRLWSRGIDMNTFSPKLRDSEIRKQFKMENKTTFLYVGRLAAEKDLDILIAGIERVNVSYADKVQFILVGEGPYAKLLKERTDKNVLLTGYLEGQELARIYASCDAFVFPSSTETFGNVVLEAMASGLPVIAVNAGGVKDNVLDSYNGLMCSPRDSENLAKAIITLIEDKILLKILADNALKHIKGKSWSSIFDQLVADYSSVLQIYQDKLSRTA</sequence>
<gene>
    <name evidence="3" type="ordered locus">Sgly_1973</name>
</gene>
<keyword evidence="4" id="KW-1185">Reference proteome</keyword>
<feature type="domain" description="Glycosyl transferase family 1" evidence="1">
    <location>
        <begin position="190"/>
        <end position="351"/>
    </location>
</feature>
<reference evidence="3 4" key="1">
    <citation type="journal article" date="2011" name="Stand. Genomic Sci.">
        <title>Complete genome sequence of Syntrophobotulus glycolicus type strain (FlGlyR).</title>
        <authorList>
            <person name="Han C."/>
            <person name="Mwirichia R."/>
            <person name="Chertkov O."/>
            <person name="Held B."/>
            <person name="Lapidus A."/>
            <person name="Nolan M."/>
            <person name="Lucas S."/>
            <person name="Hammon N."/>
            <person name="Deshpande S."/>
            <person name="Cheng J.F."/>
            <person name="Tapia R."/>
            <person name="Goodwin L."/>
            <person name="Pitluck S."/>
            <person name="Huntemann M."/>
            <person name="Liolios K."/>
            <person name="Ivanova N."/>
            <person name="Pagani I."/>
            <person name="Mavromatis K."/>
            <person name="Ovchinikova G."/>
            <person name="Pati A."/>
            <person name="Chen A."/>
            <person name="Palaniappan K."/>
            <person name="Land M."/>
            <person name="Hauser L."/>
            <person name="Brambilla E.M."/>
            <person name="Rohde M."/>
            <person name="Spring S."/>
            <person name="Sikorski J."/>
            <person name="Goker M."/>
            <person name="Woyke T."/>
            <person name="Bristow J."/>
            <person name="Eisen J.A."/>
            <person name="Markowitz V."/>
            <person name="Hugenholtz P."/>
            <person name="Kyrpides N.C."/>
            <person name="Klenk H.P."/>
            <person name="Detter J.C."/>
        </authorList>
    </citation>
    <scope>NUCLEOTIDE SEQUENCE [LARGE SCALE GENOMIC DNA]</scope>
    <source>
        <strain evidence="4">DSM 8271 / FlGlyR</strain>
    </source>
</reference>
<proteinExistence type="predicted"/>
<dbReference type="CDD" id="cd03814">
    <property type="entry name" value="GT4-like"/>
    <property type="match status" value="1"/>
</dbReference>
<dbReference type="AlphaFoldDB" id="F0T1C7"/>
<evidence type="ECO:0000259" key="1">
    <source>
        <dbReference type="Pfam" id="PF00534"/>
    </source>
</evidence>
<organism evidence="3 4">
    <name type="scientific">Syntrophobotulus glycolicus (strain DSM 8271 / FlGlyR)</name>
    <dbReference type="NCBI Taxonomy" id="645991"/>
    <lineage>
        <taxon>Bacteria</taxon>
        <taxon>Bacillati</taxon>
        <taxon>Bacillota</taxon>
        <taxon>Clostridia</taxon>
        <taxon>Eubacteriales</taxon>
        <taxon>Desulfitobacteriaceae</taxon>
        <taxon>Syntrophobotulus</taxon>
    </lineage>
</organism>
<evidence type="ECO:0000313" key="4">
    <source>
        <dbReference type="Proteomes" id="UP000007488"/>
    </source>
</evidence>
<dbReference type="eggNOG" id="COG0438">
    <property type="taxonomic scope" value="Bacteria"/>
</dbReference>
<dbReference type="RefSeq" id="WP_013625136.1">
    <property type="nucleotide sequence ID" value="NC_015172.1"/>
</dbReference>
<dbReference type="Gene3D" id="3.40.50.2000">
    <property type="entry name" value="Glycogen Phosphorylase B"/>
    <property type="match status" value="2"/>
</dbReference>
<dbReference type="Pfam" id="PF13439">
    <property type="entry name" value="Glyco_transf_4"/>
    <property type="match status" value="1"/>
</dbReference>
<accession>F0T1C7</accession>
<evidence type="ECO:0000259" key="2">
    <source>
        <dbReference type="Pfam" id="PF13439"/>
    </source>
</evidence>
<dbReference type="InterPro" id="IPR028098">
    <property type="entry name" value="Glyco_trans_4-like_N"/>
</dbReference>
<dbReference type="Pfam" id="PF00534">
    <property type="entry name" value="Glycos_transf_1"/>
    <property type="match status" value="1"/>
</dbReference>